<dbReference type="SMART" id="SM00900">
    <property type="entry name" value="FMN_bind"/>
    <property type="match status" value="1"/>
</dbReference>
<evidence type="ECO:0000259" key="11">
    <source>
        <dbReference type="SMART" id="SM00900"/>
    </source>
</evidence>
<name>A0ABW4B608_9LACO</name>
<dbReference type="EC" id="1.3.99.33" evidence="4"/>
<feature type="compositionally biased region" description="Polar residues" evidence="10">
    <location>
        <begin position="681"/>
        <end position="720"/>
    </location>
</feature>
<feature type="domain" description="FMN-binding" evidence="11">
    <location>
        <begin position="737"/>
        <end position="811"/>
    </location>
</feature>
<dbReference type="Gene3D" id="3.90.700.10">
    <property type="entry name" value="Succinate dehydrogenase/fumarate reductase flavoprotein, catalytic domain"/>
    <property type="match status" value="1"/>
</dbReference>
<proteinExistence type="inferred from homology"/>
<dbReference type="Gene3D" id="3.40.50.360">
    <property type="match status" value="1"/>
</dbReference>
<evidence type="ECO:0000256" key="10">
    <source>
        <dbReference type="SAM" id="MobiDB-lite"/>
    </source>
</evidence>
<dbReference type="InterPro" id="IPR029039">
    <property type="entry name" value="Flavoprotein-like_sf"/>
</dbReference>
<dbReference type="InterPro" id="IPR005025">
    <property type="entry name" value="FMN_Rdtase-like_dom"/>
</dbReference>
<evidence type="ECO:0000313" key="12">
    <source>
        <dbReference type="EMBL" id="MFD1392465.1"/>
    </source>
</evidence>
<dbReference type="InterPro" id="IPR036188">
    <property type="entry name" value="FAD/NAD-bd_sf"/>
</dbReference>
<dbReference type="PANTHER" id="PTHR43400:SF7">
    <property type="entry name" value="FAD-DEPENDENT OXIDOREDUCTASE 2 FAD BINDING DOMAIN-CONTAINING PROTEIN"/>
    <property type="match status" value="1"/>
</dbReference>
<dbReference type="SUPFAM" id="SSF51905">
    <property type="entry name" value="FAD/NAD(P)-binding domain"/>
    <property type="match status" value="1"/>
</dbReference>
<dbReference type="EMBL" id="JBHTMO010000005">
    <property type="protein sequence ID" value="MFD1392465.1"/>
    <property type="molecule type" value="Genomic_DNA"/>
</dbReference>
<comment type="catalytic activity">
    <reaction evidence="9">
        <text>dihydrourocanate + A = urocanate + AH2</text>
        <dbReference type="Rhea" id="RHEA:36059"/>
        <dbReference type="ChEBI" id="CHEBI:13193"/>
        <dbReference type="ChEBI" id="CHEBI:17499"/>
        <dbReference type="ChEBI" id="CHEBI:27247"/>
        <dbReference type="ChEBI" id="CHEBI:72991"/>
        <dbReference type="EC" id="1.3.99.33"/>
    </reaction>
</comment>
<organism evidence="12 13">
    <name type="scientific">Lacticaseibacillus jixianensis</name>
    <dbReference type="NCBI Taxonomy" id="2486012"/>
    <lineage>
        <taxon>Bacteria</taxon>
        <taxon>Bacillati</taxon>
        <taxon>Bacillota</taxon>
        <taxon>Bacilli</taxon>
        <taxon>Lactobacillales</taxon>
        <taxon>Lactobacillaceae</taxon>
        <taxon>Lacticaseibacillus</taxon>
    </lineage>
</organism>
<dbReference type="Pfam" id="PF03358">
    <property type="entry name" value="FMN_red"/>
    <property type="match status" value="1"/>
</dbReference>
<dbReference type="Gene3D" id="3.50.50.60">
    <property type="entry name" value="FAD/NAD(P)-binding domain"/>
    <property type="match status" value="1"/>
</dbReference>
<dbReference type="SUPFAM" id="SSF56425">
    <property type="entry name" value="Succinate dehydrogenase/fumarate reductase flavoprotein, catalytic domain"/>
    <property type="match status" value="1"/>
</dbReference>
<accession>A0ABW4B608</accession>
<protein>
    <recommendedName>
        <fullName evidence="5">Urocanate reductase</fullName>
        <ecNumber evidence="4">1.3.99.33</ecNumber>
    </recommendedName>
</protein>
<dbReference type="InterPro" id="IPR027477">
    <property type="entry name" value="Succ_DH/fumarate_Rdtase_cat_sf"/>
</dbReference>
<sequence length="815" mass="88295">MKLLAIVGNNARVSYNRKLLAYMQQRYANQATIECQEIRDLPLFNEDLLHQFPTSVKTLIANVEAADGIIIATPEYDHSMTASLKSAIEWLSSSYHSLAGKPVMIVGASYGMQGTVRAQMDLRHVLDAPGVDAFVMPGCEFMLPNCQAAFDKQGALTDAKTVKFLDQCFKKFQAFIRMIGHASKEEKHMSQVKTINWDATYDVVVLGFGGAGATAARFAADAGAKVLLADSAPEGHEGGNTRYAGQLVGSGEDFDRLKAYYKKMSEPMDLDEDMIDTYVDGMVHMRDYMKRYLGVEPFSVAHDWDNSKGDLSGMVHEFPEYPGSDAYDMLLVHDGLLDAQLWKVLKKQVTDRAQAIDVWYSSPVEHLLQAEDGTVIGAQIENDHILKNIRAVNGVVLATGGFENNRKMVQDYLGAAHLAPVGSMYNKGIGVKLGEEVGAQMWHMQNYESLGLLHGMTIATKPGERGRLLQGWPHMADGSVFVAGDDGSRYFNEAEANRHGHIYYHGDWKVPVANDHPHLIFDATQLAEFQQAGVTGVDLDAVTIKADSLADLAKLIGADPKILTKTGENFARFIELGEDYAYGRDPKTMRAFDDGPYYAIALEQVMLNTQGGPQRNTRAEVLDPDNQPIPNLYSAGELGGINVNNYQGGNNLAECLIWGKIAGENAARPKGGVKAAPVSQPAATTPDASTGASEQQADASTGASEHQATSSVTAYSQTPTADYPVGPDQYIGVSDNGMGDRLVVRVTYKDDKIQNVEVMQQSESGDVGLKAIHELPAKMVAANTPEVDAVSGASVTSNALKEAVAQAVAKAKGEQ</sequence>
<dbReference type="InterPro" id="IPR003953">
    <property type="entry name" value="FAD-dep_OxRdtase_2_FAD-bd"/>
</dbReference>
<comment type="caution">
    <text evidence="12">The sequence shown here is derived from an EMBL/GenBank/DDBJ whole genome shotgun (WGS) entry which is preliminary data.</text>
</comment>
<dbReference type="InterPro" id="IPR050315">
    <property type="entry name" value="FAD-oxidoreductase_2"/>
</dbReference>
<dbReference type="PANTHER" id="PTHR43400">
    <property type="entry name" value="FUMARATE REDUCTASE"/>
    <property type="match status" value="1"/>
</dbReference>
<evidence type="ECO:0000313" key="13">
    <source>
        <dbReference type="Proteomes" id="UP001597249"/>
    </source>
</evidence>
<gene>
    <name evidence="12" type="ORF">ACFQ3L_02535</name>
</gene>
<keyword evidence="6" id="KW-0285">Flavoprotein</keyword>
<keyword evidence="8" id="KW-0560">Oxidoreductase</keyword>
<evidence type="ECO:0000256" key="1">
    <source>
        <dbReference type="ARBA" id="ARBA00001917"/>
    </source>
</evidence>
<dbReference type="Proteomes" id="UP001597249">
    <property type="component" value="Unassembled WGS sequence"/>
</dbReference>
<feature type="region of interest" description="Disordered" evidence="10">
    <location>
        <begin position="668"/>
        <end position="727"/>
    </location>
</feature>
<dbReference type="InterPro" id="IPR007329">
    <property type="entry name" value="FMN-bd"/>
</dbReference>
<reference evidence="13" key="1">
    <citation type="journal article" date="2019" name="Int. J. Syst. Evol. Microbiol.">
        <title>The Global Catalogue of Microorganisms (GCM) 10K type strain sequencing project: providing services to taxonomists for standard genome sequencing and annotation.</title>
        <authorList>
            <consortium name="The Broad Institute Genomics Platform"/>
            <consortium name="The Broad Institute Genome Sequencing Center for Infectious Disease"/>
            <person name="Wu L."/>
            <person name="Ma J."/>
        </authorList>
    </citation>
    <scope>NUCLEOTIDE SEQUENCE [LARGE SCALE GENOMIC DNA]</scope>
    <source>
        <strain evidence="13">CCM 8911</strain>
    </source>
</reference>
<evidence type="ECO:0000256" key="2">
    <source>
        <dbReference type="ARBA" id="ARBA00001974"/>
    </source>
</evidence>
<evidence type="ECO:0000256" key="3">
    <source>
        <dbReference type="ARBA" id="ARBA00008040"/>
    </source>
</evidence>
<evidence type="ECO:0000256" key="9">
    <source>
        <dbReference type="ARBA" id="ARBA00049922"/>
    </source>
</evidence>
<keyword evidence="7" id="KW-0274">FAD</keyword>
<comment type="cofactor">
    <cofactor evidence="2">
        <name>FAD</name>
        <dbReference type="ChEBI" id="CHEBI:57692"/>
    </cofactor>
</comment>
<evidence type="ECO:0000256" key="4">
    <source>
        <dbReference type="ARBA" id="ARBA00013137"/>
    </source>
</evidence>
<evidence type="ECO:0000256" key="8">
    <source>
        <dbReference type="ARBA" id="ARBA00023002"/>
    </source>
</evidence>
<dbReference type="SUPFAM" id="SSF52218">
    <property type="entry name" value="Flavoproteins"/>
    <property type="match status" value="1"/>
</dbReference>
<dbReference type="Gene3D" id="3.90.1010.20">
    <property type="match status" value="1"/>
</dbReference>
<evidence type="ECO:0000256" key="6">
    <source>
        <dbReference type="ARBA" id="ARBA00022630"/>
    </source>
</evidence>
<dbReference type="RefSeq" id="WP_125586692.1">
    <property type="nucleotide sequence ID" value="NZ_JBHTMO010000005.1"/>
</dbReference>
<keyword evidence="13" id="KW-1185">Reference proteome</keyword>
<comment type="cofactor">
    <cofactor evidence="1">
        <name>FMN</name>
        <dbReference type="ChEBI" id="CHEBI:58210"/>
    </cofactor>
</comment>
<evidence type="ECO:0000256" key="5">
    <source>
        <dbReference type="ARBA" id="ARBA00015872"/>
    </source>
</evidence>
<evidence type="ECO:0000256" key="7">
    <source>
        <dbReference type="ARBA" id="ARBA00022827"/>
    </source>
</evidence>
<comment type="similarity">
    <text evidence="3">Belongs to the FAD-dependent oxidoreductase 2 family. FRD/SDH subfamily.</text>
</comment>
<dbReference type="Pfam" id="PF04205">
    <property type="entry name" value="FMN_bind"/>
    <property type="match status" value="1"/>
</dbReference>
<dbReference type="Pfam" id="PF00890">
    <property type="entry name" value="FAD_binding_2"/>
    <property type="match status" value="1"/>
</dbReference>